<dbReference type="Proteomes" id="UP000034531">
    <property type="component" value="Unassembled WGS sequence"/>
</dbReference>
<dbReference type="GO" id="GO:0005840">
    <property type="term" value="C:ribosome"/>
    <property type="evidence" value="ECO:0007669"/>
    <property type="project" value="UniProtKB-KW"/>
</dbReference>
<dbReference type="PANTHER" id="PTHR38471:SF2">
    <property type="entry name" value="FOUR HELIX BUNDLE PROTEIN"/>
    <property type="match status" value="1"/>
</dbReference>
<evidence type="ECO:0000313" key="2">
    <source>
        <dbReference type="Proteomes" id="UP000034531"/>
    </source>
</evidence>
<dbReference type="InterPro" id="IPR012657">
    <property type="entry name" value="23S_rRNA-intervening_sequence"/>
</dbReference>
<comment type="caution">
    <text evidence="1">The sequence shown here is derived from an EMBL/GenBank/DDBJ whole genome shotgun (WGS) entry which is preliminary data.</text>
</comment>
<dbReference type="CDD" id="cd16377">
    <property type="entry name" value="23S_rRNA_IVP_like"/>
    <property type="match status" value="1"/>
</dbReference>
<evidence type="ECO:0000313" key="1">
    <source>
        <dbReference type="EMBL" id="KKR50701.1"/>
    </source>
</evidence>
<dbReference type="AlphaFoldDB" id="A0A0G0RLF4"/>
<keyword evidence="1" id="KW-0689">Ribosomal protein</keyword>
<dbReference type="EMBL" id="LBYI01000008">
    <property type="protein sequence ID" value="KKR50701.1"/>
    <property type="molecule type" value="Genomic_DNA"/>
</dbReference>
<sequence length="118" mass="13691">MANNFEDLIVWQKSHELVLGIYKASKDFPSYEKYRLADQICRSASSVAANIVEGNSRKHPKEFLQFINTAYASLEETKYHLLLARDLGYLKPKDYEGLIDKATEINKMLNSLRKYLTR</sequence>
<gene>
    <name evidence="1" type="ORF">UT84_C0008G0015</name>
</gene>
<dbReference type="Pfam" id="PF05635">
    <property type="entry name" value="23S_rRNA_IVP"/>
    <property type="match status" value="1"/>
</dbReference>
<dbReference type="PANTHER" id="PTHR38471">
    <property type="entry name" value="FOUR HELIX BUNDLE PROTEIN"/>
    <property type="match status" value="1"/>
</dbReference>
<keyword evidence="1" id="KW-0687">Ribonucleoprotein</keyword>
<dbReference type="InterPro" id="IPR036583">
    <property type="entry name" value="23S_rRNA_IVS_sf"/>
</dbReference>
<proteinExistence type="predicted"/>
<dbReference type="SUPFAM" id="SSF158446">
    <property type="entry name" value="IVS-encoded protein-like"/>
    <property type="match status" value="1"/>
</dbReference>
<organism evidence="1 2">
    <name type="scientific">Candidatus Curtissbacteria bacterium GW2011_GWA1_40_16</name>
    <dbReference type="NCBI Taxonomy" id="1618405"/>
    <lineage>
        <taxon>Bacteria</taxon>
        <taxon>Candidatus Curtissiibacteriota</taxon>
    </lineage>
</organism>
<accession>A0A0G0RLF4</accession>
<dbReference type="NCBIfam" id="TIGR02436">
    <property type="entry name" value="four helix bundle protein"/>
    <property type="match status" value="1"/>
</dbReference>
<name>A0A0G0RLF4_9BACT</name>
<protein>
    <submittedName>
        <fullName evidence="1">S23 ribosomal protein</fullName>
    </submittedName>
</protein>
<reference evidence="1 2" key="1">
    <citation type="journal article" date="2015" name="Nature">
        <title>rRNA introns, odd ribosomes, and small enigmatic genomes across a large radiation of phyla.</title>
        <authorList>
            <person name="Brown C.T."/>
            <person name="Hug L.A."/>
            <person name="Thomas B.C."/>
            <person name="Sharon I."/>
            <person name="Castelle C.J."/>
            <person name="Singh A."/>
            <person name="Wilkins M.J."/>
            <person name="Williams K.H."/>
            <person name="Banfield J.F."/>
        </authorList>
    </citation>
    <scope>NUCLEOTIDE SEQUENCE [LARGE SCALE GENOMIC DNA]</scope>
</reference>
<dbReference type="Gene3D" id="1.20.1440.60">
    <property type="entry name" value="23S rRNA-intervening sequence"/>
    <property type="match status" value="1"/>
</dbReference>